<sequence length="41" mass="4702">MLAKANNHEQVYQQSTWMDVTMVPGEHSVPGDLLSRFPQMK</sequence>
<dbReference type="AlphaFoldDB" id="A0A0E9WD97"/>
<reference evidence="1" key="2">
    <citation type="journal article" date="2015" name="Fish Shellfish Immunol.">
        <title>Early steps in the European eel (Anguilla anguilla)-Vibrio vulnificus interaction in the gills: Role of the RtxA13 toxin.</title>
        <authorList>
            <person name="Callol A."/>
            <person name="Pajuelo D."/>
            <person name="Ebbesson L."/>
            <person name="Teles M."/>
            <person name="MacKenzie S."/>
            <person name="Amaro C."/>
        </authorList>
    </citation>
    <scope>NUCLEOTIDE SEQUENCE</scope>
</reference>
<proteinExistence type="predicted"/>
<name>A0A0E9WD97_ANGAN</name>
<protein>
    <submittedName>
        <fullName evidence="1">Uncharacterized protein</fullName>
    </submittedName>
</protein>
<organism evidence="1">
    <name type="scientific">Anguilla anguilla</name>
    <name type="common">European freshwater eel</name>
    <name type="synonym">Muraena anguilla</name>
    <dbReference type="NCBI Taxonomy" id="7936"/>
    <lineage>
        <taxon>Eukaryota</taxon>
        <taxon>Metazoa</taxon>
        <taxon>Chordata</taxon>
        <taxon>Craniata</taxon>
        <taxon>Vertebrata</taxon>
        <taxon>Euteleostomi</taxon>
        <taxon>Actinopterygii</taxon>
        <taxon>Neopterygii</taxon>
        <taxon>Teleostei</taxon>
        <taxon>Anguilliformes</taxon>
        <taxon>Anguillidae</taxon>
        <taxon>Anguilla</taxon>
    </lineage>
</organism>
<evidence type="ECO:0000313" key="1">
    <source>
        <dbReference type="EMBL" id="JAH88307.1"/>
    </source>
</evidence>
<accession>A0A0E9WD97</accession>
<reference evidence="1" key="1">
    <citation type="submission" date="2014-11" db="EMBL/GenBank/DDBJ databases">
        <authorList>
            <person name="Amaro Gonzalez C."/>
        </authorList>
    </citation>
    <scope>NUCLEOTIDE SEQUENCE</scope>
</reference>
<dbReference type="EMBL" id="GBXM01020270">
    <property type="protein sequence ID" value="JAH88307.1"/>
    <property type="molecule type" value="Transcribed_RNA"/>
</dbReference>